<name>A0A6H5I9G2_9HYME</name>
<dbReference type="AlphaFoldDB" id="A0A6H5I9G2"/>
<sequence length="124" mass="14007">MKKLERPCGRKYGNNSRIRISTNLTHLHTMPVKPSREIILRPWRSNAIDKLAQRDEPLATTFARASITESSTNPTIVELVTYSKASLQYCARTIKSACAGTTRQHRTLTIKPPARLLPDHLTVQ</sequence>
<gene>
    <name evidence="1" type="ORF">TBRA_LOCUS5913</name>
</gene>
<reference evidence="1 2" key="1">
    <citation type="submission" date="2020-02" db="EMBL/GenBank/DDBJ databases">
        <authorList>
            <person name="Ferguson B K."/>
        </authorList>
    </citation>
    <scope>NUCLEOTIDE SEQUENCE [LARGE SCALE GENOMIC DNA]</scope>
</reference>
<dbReference type="EMBL" id="CADCXV010000730">
    <property type="protein sequence ID" value="CAB0034015.1"/>
    <property type="molecule type" value="Genomic_DNA"/>
</dbReference>
<protein>
    <submittedName>
        <fullName evidence="1">Uncharacterized protein</fullName>
    </submittedName>
</protein>
<evidence type="ECO:0000313" key="1">
    <source>
        <dbReference type="EMBL" id="CAB0034015.1"/>
    </source>
</evidence>
<proteinExistence type="predicted"/>
<keyword evidence="2" id="KW-1185">Reference proteome</keyword>
<organism evidence="1 2">
    <name type="scientific">Trichogramma brassicae</name>
    <dbReference type="NCBI Taxonomy" id="86971"/>
    <lineage>
        <taxon>Eukaryota</taxon>
        <taxon>Metazoa</taxon>
        <taxon>Ecdysozoa</taxon>
        <taxon>Arthropoda</taxon>
        <taxon>Hexapoda</taxon>
        <taxon>Insecta</taxon>
        <taxon>Pterygota</taxon>
        <taxon>Neoptera</taxon>
        <taxon>Endopterygota</taxon>
        <taxon>Hymenoptera</taxon>
        <taxon>Apocrita</taxon>
        <taxon>Proctotrupomorpha</taxon>
        <taxon>Chalcidoidea</taxon>
        <taxon>Trichogrammatidae</taxon>
        <taxon>Trichogramma</taxon>
    </lineage>
</organism>
<evidence type="ECO:0000313" key="2">
    <source>
        <dbReference type="Proteomes" id="UP000479190"/>
    </source>
</evidence>
<dbReference type="Proteomes" id="UP000479190">
    <property type="component" value="Unassembled WGS sequence"/>
</dbReference>
<feature type="non-terminal residue" evidence="1">
    <location>
        <position position="124"/>
    </location>
</feature>
<accession>A0A6H5I9G2</accession>